<evidence type="ECO:0000256" key="7">
    <source>
        <dbReference type="ARBA" id="ARBA00023128"/>
    </source>
</evidence>
<dbReference type="OrthoDB" id="14252at2759"/>
<sequence length="380" mass="39558">MSDVLGGSFSSVYHFPRSYISPYARSLVSSRGNVGPSAAASGSGLQGNGSASCSSGASASSGASPVALMAAASVKETPPAQTPPAAHSPASEEHPLMKATRHFVGGTLGGMCGVAVSYPFDTVKVRMQTGAFNSMVGAFTHVAKNEGMASFYRGVMAPLSAYGIIKAITFGTYGNCLDIFAGQKGTSMAEGYKPSYTEIALAGFAAGFTSTFVMAPSDSIKIAMQAGSIGGGTQYKNSWECAKHLIKERGVAELFRGTGATMARDAPSMGLYYIVYDVTKKAMPPAKADGRHAPWQMMFAGALAGASSWLPVYPFDVLKSRLQQPGNDYKGMVDCAVRTVKADGPLALYRGLGPVLMGSMPLHGTVFMVYELFMDATGGH</sequence>
<accession>A0A830I1W1</accession>
<evidence type="ECO:0000256" key="10">
    <source>
        <dbReference type="RuleBase" id="RU000488"/>
    </source>
</evidence>
<evidence type="ECO:0000313" key="12">
    <source>
        <dbReference type="EMBL" id="GHP11751.1"/>
    </source>
</evidence>
<dbReference type="AlphaFoldDB" id="A0A830I1W1"/>
<feature type="region of interest" description="Disordered" evidence="11">
    <location>
        <begin position="35"/>
        <end position="56"/>
    </location>
</feature>
<evidence type="ECO:0000313" key="13">
    <source>
        <dbReference type="Proteomes" id="UP000660262"/>
    </source>
</evidence>
<keyword evidence="7" id="KW-0496">Mitochondrion</keyword>
<evidence type="ECO:0000256" key="6">
    <source>
        <dbReference type="ARBA" id="ARBA00022989"/>
    </source>
</evidence>
<keyword evidence="4 9" id="KW-0812">Transmembrane</keyword>
<keyword evidence="5" id="KW-0677">Repeat</keyword>
<evidence type="ECO:0008006" key="14">
    <source>
        <dbReference type="Google" id="ProtNLM"/>
    </source>
</evidence>
<organism evidence="12 13">
    <name type="scientific">Pycnococcus provasolii</name>
    <dbReference type="NCBI Taxonomy" id="41880"/>
    <lineage>
        <taxon>Eukaryota</taxon>
        <taxon>Viridiplantae</taxon>
        <taxon>Chlorophyta</taxon>
        <taxon>Pseudoscourfieldiophyceae</taxon>
        <taxon>Pseudoscourfieldiales</taxon>
        <taxon>Pycnococcaceae</taxon>
        <taxon>Pycnococcus</taxon>
    </lineage>
</organism>
<evidence type="ECO:0000256" key="8">
    <source>
        <dbReference type="ARBA" id="ARBA00023136"/>
    </source>
</evidence>
<evidence type="ECO:0000256" key="3">
    <source>
        <dbReference type="ARBA" id="ARBA00022448"/>
    </source>
</evidence>
<dbReference type="InterPro" id="IPR050567">
    <property type="entry name" value="Mitochondrial_Carrier"/>
</dbReference>
<keyword evidence="8 9" id="KW-0472">Membrane</keyword>
<evidence type="ECO:0000256" key="1">
    <source>
        <dbReference type="ARBA" id="ARBA00004225"/>
    </source>
</evidence>
<evidence type="ECO:0000256" key="5">
    <source>
        <dbReference type="ARBA" id="ARBA00022737"/>
    </source>
</evidence>
<feature type="repeat" description="Solcar" evidence="9">
    <location>
        <begin position="97"/>
        <end position="179"/>
    </location>
</feature>
<protein>
    <recommendedName>
        <fullName evidence="14">Mitochondrial carrier protein</fullName>
    </recommendedName>
</protein>
<dbReference type="GO" id="GO:0022857">
    <property type="term" value="F:transmembrane transporter activity"/>
    <property type="evidence" value="ECO:0007669"/>
    <property type="project" value="TreeGrafter"/>
</dbReference>
<evidence type="ECO:0000256" key="4">
    <source>
        <dbReference type="ARBA" id="ARBA00022692"/>
    </source>
</evidence>
<comment type="similarity">
    <text evidence="2 10">Belongs to the mitochondrial carrier (TC 2.A.29) family.</text>
</comment>
<dbReference type="InterPro" id="IPR023395">
    <property type="entry name" value="MCP_dom_sf"/>
</dbReference>
<keyword evidence="13" id="KW-1185">Reference proteome</keyword>
<gene>
    <name evidence="12" type="ORF">PPROV_001047900</name>
</gene>
<dbReference type="SUPFAM" id="SSF103506">
    <property type="entry name" value="Mitochondrial carrier"/>
    <property type="match status" value="1"/>
</dbReference>
<proteinExistence type="inferred from homology"/>
<feature type="repeat" description="Solcar" evidence="9">
    <location>
        <begin position="292"/>
        <end position="376"/>
    </location>
</feature>
<reference evidence="12" key="1">
    <citation type="submission" date="2020-10" db="EMBL/GenBank/DDBJ databases">
        <title>Unveiling of a novel bifunctional photoreceptor, Dualchrome1, isolated from a cosmopolitan green alga.</title>
        <authorList>
            <person name="Suzuki S."/>
            <person name="Kawachi M."/>
        </authorList>
    </citation>
    <scope>NUCLEOTIDE SEQUENCE</scope>
    <source>
        <strain evidence="12">NIES 2893</strain>
    </source>
</reference>
<feature type="region of interest" description="Disordered" evidence="11">
    <location>
        <begin position="73"/>
        <end position="94"/>
    </location>
</feature>
<evidence type="ECO:0000256" key="11">
    <source>
        <dbReference type="SAM" id="MobiDB-lite"/>
    </source>
</evidence>
<dbReference type="PANTHER" id="PTHR45624:SF10">
    <property type="entry name" value="SLC (SOLUTE CARRIER) HOMOLOG"/>
    <property type="match status" value="1"/>
</dbReference>
<dbReference type="Pfam" id="PF00153">
    <property type="entry name" value="Mito_carr"/>
    <property type="match status" value="3"/>
</dbReference>
<dbReference type="PROSITE" id="PS50920">
    <property type="entry name" value="SOLCAR"/>
    <property type="match status" value="3"/>
</dbReference>
<comment type="caution">
    <text evidence="12">The sequence shown here is derived from an EMBL/GenBank/DDBJ whole genome shotgun (WGS) entry which is preliminary data.</text>
</comment>
<dbReference type="InterPro" id="IPR002067">
    <property type="entry name" value="MCP"/>
</dbReference>
<dbReference type="PANTHER" id="PTHR45624">
    <property type="entry name" value="MITOCHONDRIAL BASIC AMINO ACIDS TRANSPORTER-RELATED"/>
    <property type="match status" value="1"/>
</dbReference>
<feature type="repeat" description="Solcar" evidence="9">
    <location>
        <begin position="194"/>
        <end position="282"/>
    </location>
</feature>
<evidence type="ECO:0000256" key="9">
    <source>
        <dbReference type="PROSITE-ProRule" id="PRU00282"/>
    </source>
</evidence>
<dbReference type="Gene3D" id="1.50.40.10">
    <property type="entry name" value="Mitochondrial carrier domain"/>
    <property type="match status" value="1"/>
</dbReference>
<dbReference type="PRINTS" id="PR00926">
    <property type="entry name" value="MITOCARRIER"/>
</dbReference>
<evidence type="ECO:0000256" key="2">
    <source>
        <dbReference type="ARBA" id="ARBA00006375"/>
    </source>
</evidence>
<keyword evidence="6" id="KW-1133">Transmembrane helix</keyword>
<dbReference type="Proteomes" id="UP000660262">
    <property type="component" value="Unassembled WGS sequence"/>
</dbReference>
<dbReference type="InterPro" id="IPR018108">
    <property type="entry name" value="MCP_transmembrane"/>
</dbReference>
<comment type="subcellular location">
    <subcellularLocation>
        <location evidence="1">Mitochondrion membrane</location>
        <topology evidence="1">Multi-pass membrane protein</topology>
    </subcellularLocation>
</comment>
<dbReference type="EMBL" id="BNJQ01000036">
    <property type="protein sequence ID" value="GHP11751.1"/>
    <property type="molecule type" value="Genomic_DNA"/>
</dbReference>
<dbReference type="GO" id="GO:0031966">
    <property type="term" value="C:mitochondrial membrane"/>
    <property type="evidence" value="ECO:0007669"/>
    <property type="project" value="UniProtKB-SubCell"/>
</dbReference>
<name>A0A830I1W1_9CHLO</name>
<keyword evidence="3 10" id="KW-0813">Transport</keyword>